<evidence type="ECO:0000256" key="1">
    <source>
        <dbReference type="SAM" id="Phobius"/>
    </source>
</evidence>
<keyword evidence="3" id="KW-1185">Reference proteome</keyword>
<feature type="transmembrane region" description="Helical" evidence="1">
    <location>
        <begin position="82"/>
        <end position="101"/>
    </location>
</feature>
<protein>
    <submittedName>
        <fullName evidence="2">Uncharacterized protein</fullName>
    </submittedName>
</protein>
<proteinExistence type="predicted"/>
<evidence type="ECO:0000313" key="3">
    <source>
        <dbReference type="Proteomes" id="UP000807769"/>
    </source>
</evidence>
<dbReference type="Proteomes" id="UP000807769">
    <property type="component" value="Unassembled WGS sequence"/>
</dbReference>
<keyword evidence="1" id="KW-0472">Membrane</keyword>
<sequence length="240" mass="26682">MWPIAVLGTFFLWAPLHAFYLTTAVAVALEFLFTTRGFTIGWHMSLLPGILCSFVVFSWLLPSMEALTQTLIFGLIAMKMEVSFIPAKVIIFGTVIGDWAVAHHRGIIWIALWHVELSCYQFWLVCHSLSEQLSFMATTQDDDTWCLQAIWPAASSASDQMLQMTMKMHCLNGWNELLQAISLGAILPDPASNKRDPLPTLLQIAVAITKSAALNVDTSSRGQDVPPQIPLVPWSNLILP</sequence>
<keyword evidence="1" id="KW-1133">Transmembrane helix</keyword>
<dbReference type="GeneID" id="64635591"/>
<organism evidence="2 3">
    <name type="scientific">Suillus subaureus</name>
    <dbReference type="NCBI Taxonomy" id="48587"/>
    <lineage>
        <taxon>Eukaryota</taxon>
        <taxon>Fungi</taxon>
        <taxon>Dikarya</taxon>
        <taxon>Basidiomycota</taxon>
        <taxon>Agaricomycotina</taxon>
        <taxon>Agaricomycetes</taxon>
        <taxon>Agaricomycetidae</taxon>
        <taxon>Boletales</taxon>
        <taxon>Suillineae</taxon>
        <taxon>Suillaceae</taxon>
        <taxon>Suillus</taxon>
    </lineage>
</organism>
<dbReference type="OrthoDB" id="2654237at2759"/>
<feature type="transmembrane region" description="Helical" evidence="1">
    <location>
        <begin position="42"/>
        <end position="61"/>
    </location>
</feature>
<evidence type="ECO:0000313" key="2">
    <source>
        <dbReference type="EMBL" id="KAG1817608.1"/>
    </source>
</evidence>
<gene>
    <name evidence="2" type="ORF">BJ212DRAFT_1500064</name>
</gene>
<dbReference type="EMBL" id="JABBWG010000013">
    <property type="protein sequence ID" value="KAG1817608.1"/>
    <property type="molecule type" value="Genomic_DNA"/>
</dbReference>
<comment type="caution">
    <text evidence="2">The sequence shown here is derived from an EMBL/GenBank/DDBJ whole genome shotgun (WGS) entry which is preliminary data.</text>
</comment>
<keyword evidence="1" id="KW-0812">Transmembrane</keyword>
<name>A0A9P7EDD6_9AGAM</name>
<accession>A0A9P7EDD6</accession>
<reference evidence="2" key="1">
    <citation type="journal article" date="2020" name="New Phytol.">
        <title>Comparative genomics reveals dynamic genome evolution in host specialist ectomycorrhizal fungi.</title>
        <authorList>
            <person name="Lofgren L.A."/>
            <person name="Nguyen N.H."/>
            <person name="Vilgalys R."/>
            <person name="Ruytinx J."/>
            <person name="Liao H.L."/>
            <person name="Branco S."/>
            <person name="Kuo A."/>
            <person name="LaButti K."/>
            <person name="Lipzen A."/>
            <person name="Andreopoulos W."/>
            <person name="Pangilinan J."/>
            <person name="Riley R."/>
            <person name="Hundley H."/>
            <person name="Na H."/>
            <person name="Barry K."/>
            <person name="Grigoriev I.V."/>
            <person name="Stajich J.E."/>
            <person name="Kennedy P.G."/>
        </authorList>
    </citation>
    <scope>NUCLEOTIDE SEQUENCE</scope>
    <source>
        <strain evidence="2">MN1</strain>
    </source>
</reference>
<dbReference type="AlphaFoldDB" id="A0A9P7EDD6"/>
<dbReference type="RefSeq" id="XP_041193850.1">
    <property type="nucleotide sequence ID" value="XM_041341575.1"/>
</dbReference>